<evidence type="ECO:0000313" key="2">
    <source>
        <dbReference type="EMBL" id="KPG37637.1"/>
    </source>
</evidence>
<protein>
    <submittedName>
        <fullName evidence="2">Uncharacterized protein</fullName>
    </submittedName>
</protein>
<gene>
    <name evidence="2" type="ORF">AN912_01240</name>
</gene>
<sequence length="95" mass="10502">MRSGSLFSRPGIRRLSILVRGTWPAAEASHERVQRQLVVDVDCGHPPFEIPTAPLAHDLGERADVPGQRGRSRTECQDRIQARPVSGSEGCWGWS</sequence>
<evidence type="ECO:0000313" key="3">
    <source>
        <dbReference type="Proteomes" id="UP000037962"/>
    </source>
</evidence>
<organism evidence="2 3">
    <name type="scientific">Mycobacteroides immunogenum</name>
    <dbReference type="NCBI Taxonomy" id="83262"/>
    <lineage>
        <taxon>Bacteria</taxon>
        <taxon>Bacillati</taxon>
        <taxon>Actinomycetota</taxon>
        <taxon>Actinomycetes</taxon>
        <taxon>Mycobacteriales</taxon>
        <taxon>Mycobacteriaceae</taxon>
        <taxon>Mycobacteroides</taxon>
    </lineage>
</organism>
<dbReference type="GeneID" id="45762329"/>
<keyword evidence="3" id="KW-1185">Reference proteome</keyword>
<feature type="region of interest" description="Disordered" evidence="1">
    <location>
        <begin position="60"/>
        <end position="80"/>
    </location>
</feature>
<comment type="caution">
    <text evidence="2">The sequence shown here is derived from an EMBL/GenBank/DDBJ whole genome shotgun (WGS) entry which is preliminary data.</text>
</comment>
<dbReference type="EMBL" id="LJFS01000001">
    <property type="protein sequence ID" value="KPG37637.1"/>
    <property type="molecule type" value="Genomic_DNA"/>
</dbReference>
<accession>A0ABR5LZ51</accession>
<dbReference type="RefSeq" id="WP_043078165.1">
    <property type="nucleotide sequence ID" value="NZ_CP011530.1"/>
</dbReference>
<evidence type="ECO:0000256" key="1">
    <source>
        <dbReference type="SAM" id="MobiDB-lite"/>
    </source>
</evidence>
<reference evidence="2 3" key="1">
    <citation type="submission" date="2015-09" db="EMBL/GenBank/DDBJ databases">
        <title>Genome Sequences of Mycobacterium immunogenum Isolates, Recuperated from a Chloraminated Drinking Water Distribution System Simulator Subjected to Episodes of Nitrification.</title>
        <authorList>
            <person name="Gomez-Alvarez V."/>
            <person name="Revetta R.P."/>
        </authorList>
    </citation>
    <scope>NUCLEOTIDE SEQUENCE [LARGE SCALE GENOMIC DNA]</scope>
    <source>
        <strain evidence="2 3">H076</strain>
    </source>
</reference>
<name>A0ABR5LZ51_9MYCO</name>
<dbReference type="Proteomes" id="UP000037962">
    <property type="component" value="Unassembled WGS sequence"/>
</dbReference>
<proteinExistence type="predicted"/>